<dbReference type="EMBL" id="GG666547">
    <property type="protein sequence ID" value="EEN57071.1"/>
    <property type="molecule type" value="Genomic_DNA"/>
</dbReference>
<proteinExistence type="predicted"/>
<evidence type="ECO:0000256" key="2">
    <source>
        <dbReference type="SAM" id="MobiDB-lite"/>
    </source>
</evidence>
<feature type="region of interest" description="Disordered" evidence="2">
    <location>
        <begin position="201"/>
        <end position="225"/>
    </location>
</feature>
<gene>
    <name evidence="4" type="ORF">BRAFLDRAFT_75494</name>
</gene>
<dbReference type="InParanoid" id="C3YR74"/>
<keyword evidence="3" id="KW-0732">Signal</keyword>
<name>C3YR74_BRAFL</name>
<feature type="region of interest" description="Disordered" evidence="2">
    <location>
        <begin position="271"/>
        <end position="295"/>
    </location>
</feature>
<feature type="chain" id="PRO_5002933967" evidence="3">
    <location>
        <begin position="24"/>
        <end position="295"/>
    </location>
</feature>
<evidence type="ECO:0000256" key="3">
    <source>
        <dbReference type="SAM" id="SignalP"/>
    </source>
</evidence>
<evidence type="ECO:0000256" key="1">
    <source>
        <dbReference type="SAM" id="Coils"/>
    </source>
</evidence>
<feature type="signal peptide" evidence="3">
    <location>
        <begin position="1"/>
        <end position="23"/>
    </location>
</feature>
<sequence length="295" mass="33643">MLLLQKIVFVTILGMCVFSLCTAGRREKGCSERNMKNNYRKFSKIHDRVNTALRKVTTTSEKVEEHVSREDKTNPDSLLLKVGDLLFEDGPSFSGLRLKGLKLPDLGLDDIAKFQIYMAELGVLNRELNRLEDDIIENVRHLEEEDKLLVLKDVIEDLPILKEHLKEIHKDASELTEKIKRCVPNAHVDILVEQYITQVESTRQTAPSRTRRDTQEATASSSILLGKIRHHVERERRDTAGAGESALQHSWWVLQDLENLLQHDVISTLNNMTNKSSGEGGRRKRSKKGKNSQSD</sequence>
<reference evidence="4" key="1">
    <citation type="journal article" date="2008" name="Nature">
        <title>The amphioxus genome and the evolution of the chordate karyotype.</title>
        <authorList>
            <consortium name="US DOE Joint Genome Institute (JGI-PGF)"/>
            <person name="Putnam N.H."/>
            <person name="Butts T."/>
            <person name="Ferrier D.E.K."/>
            <person name="Furlong R.F."/>
            <person name="Hellsten U."/>
            <person name="Kawashima T."/>
            <person name="Robinson-Rechavi M."/>
            <person name="Shoguchi E."/>
            <person name="Terry A."/>
            <person name="Yu J.-K."/>
            <person name="Benito-Gutierrez E.L."/>
            <person name="Dubchak I."/>
            <person name="Garcia-Fernandez J."/>
            <person name="Gibson-Brown J.J."/>
            <person name="Grigoriev I.V."/>
            <person name="Horton A.C."/>
            <person name="de Jong P.J."/>
            <person name="Jurka J."/>
            <person name="Kapitonov V.V."/>
            <person name="Kohara Y."/>
            <person name="Kuroki Y."/>
            <person name="Lindquist E."/>
            <person name="Lucas S."/>
            <person name="Osoegawa K."/>
            <person name="Pennacchio L.A."/>
            <person name="Salamov A.A."/>
            <person name="Satou Y."/>
            <person name="Sauka-Spengler T."/>
            <person name="Schmutz J."/>
            <person name="Shin-I T."/>
            <person name="Toyoda A."/>
            <person name="Bronner-Fraser M."/>
            <person name="Fujiyama A."/>
            <person name="Holland L.Z."/>
            <person name="Holland P.W.H."/>
            <person name="Satoh N."/>
            <person name="Rokhsar D.S."/>
        </authorList>
    </citation>
    <scope>NUCLEOTIDE SEQUENCE [LARGE SCALE GENOMIC DNA]</scope>
    <source>
        <strain evidence="4">S238N-H82</strain>
        <tissue evidence="4">Testes</tissue>
    </source>
</reference>
<feature type="compositionally biased region" description="Basic residues" evidence="2">
    <location>
        <begin position="282"/>
        <end position="295"/>
    </location>
</feature>
<organism>
    <name type="scientific">Branchiostoma floridae</name>
    <name type="common">Florida lancelet</name>
    <name type="synonym">Amphioxus</name>
    <dbReference type="NCBI Taxonomy" id="7739"/>
    <lineage>
        <taxon>Eukaryota</taxon>
        <taxon>Metazoa</taxon>
        <taxon>Chordata</taxon>
        <taxon>Cephalochordata</taxon>
        <taxon>Leptocardii</taxon>
        <taxon>Amphioxiformes</taxon>
        <taxon>Branchiostomatidae</taxon>
        <taxon>Branchiostoma</taxon>
    </lineage>
</organism>
<evidence type="ECO:0000313" key="4">
    <source>
        <dbReference type="EMBL" id="EEN57071.1"/>
    </source>
</evidence>
<accession>C3YR74</accession>
<feature type="coiled-coil region" evidence="1">
    <location>
        <begin position="114"/>
        <end position="145"/>
    </location>
</feature>
<keyword evidence="1" id="KW-0175">Coiled coil</keyword>
<protein>
    <submittedName>
        <fullName evidence="4">Uncharacterized protein</fullName>
    </submittedName>
</protein>
<dbReference type="AlphaFoldDB" id="C3YR74"/>